<gene>
    <name evidence="2" type="ORF">NEPTK9_000508</name>
</gene>
<proteinExistence type="predicted"/>
<organism evidence="2 3">
    <name type="scientific">Candidatus Neptunichlamydia vexilliferae</name>
    <dbReference type="NCBI Taxonomy" id="1651774"/>
    <lineage>
        <taxon>Bacteria</taxon>
        <taxon>Pseudomonadati</taxon>
        <taxon>Chlamydiota</taxon>
        <taxon>Chlamydiia</taxon>
        <taxon>Parachlamydiales</taxon>
        <taxon>Simkaniaceae</taxon>
        <taxon>Candidatus Neptunichlamydia</taxon>
    </lineage>
</organism>
<name>A0ABS0B0A3_9BACT</name>
<sequence length="333" mass="36336">MGKSVNSKPFSLTASVQQMDPYDNTKSSNASFGKSGTGKINLNVLKQASKASNYDTKKAKSNVVFEQEKISSTNLKLKNHVPQAKPISKPYGINTISKAVALTNSSNLIKQASFSDEEYDAVAETLKELGLETDFGSMKLDKNKHTTFAKPRTNNQKIRTKEANRRAKEKKWEAEIEKYVRFKENIRIKNAKLNKDPPQCIDYLMSELMCGSIDPDCSYDPISVQPEFEEPACCGSWGKVCVSNRYSCEDNFCGCLNCVSCSVSTLGLNVLCAIPRTPMVYGLARECDCCPEAFQSCSVGTAKLGLSLSSCCCCVTGCCCCGGCCAAVAEDKI</sequence>
<keyword evidence="3" id="KW-1185">Reference proteome</keyword>
<dbReference type="EMBL" id="JAAEJV010000008">
    <property type="protein sequence ID" value="MBF5059005.1"/>
    <property type="molecule type" value="Genomic_DNA"/>
</dbReference>
<evidence type="ECO:0000313" key="3">
    <source>
        <dbReference type="Proteomes" id="UP001194714"/>
    </source>
</evidence>
<comment type="caution">
    <text evidence="2">The sequence shown here is derived from an EMBL/GenBank/DDBJ whole genome shotgun (WGS) entry which is preliminary data.</text>
</comment>
<dbReference type="RefSeq" id="WP_194847307.1">
    <property type="nucleotide sequence ID" value="NZ_JAAEJV010000008.1"/>
</dbReference>
<reference evidence="2 3" key="1">
    <citation type="submission" date="2020-01" db="EMBL/GenBank/DDBJ databases">
        <title>Draft genome sequence of Cand. Neptunochlamydia vexilliferae K9.</title>
        <authorList>
            <person name="Schulz F."/>
            <person name="Koestlbacher S."/>
            <person name="Wascher F."/>
            <person name="Pizzetti I."/>
            <person name="Horn M."/>
        </authorList>
    </citation>
    <scope>NUCLEOTIDE SEQUENCE [LARGE SCALE GENOMIC DNA]</scope>
    <source>
        <strain evidence="2 3">K9</strain>
    </source>
</reference>
<dbReference type="Proteomes" id="UP001194714">
    <property type="component" value="Unassembled WGS sequence"/>
</dbReference>
<protein>
    <submittedName>
        <fullName evidence="2">Uncharacterized protein</fullName>
    </submittedName>
</protein>
<accession>A0ABS0B0A3</accession>
<evidence type="ECO:0000313" key="2">
    <source>
        <dbReference type="EMBL" id="MBF5059005.1"/>
    </source>
</evidence>
<evidence type="ECO:0000256" key="1">
    <source>
        <dbReference type="SAM" id="MobiDB-lite"/>
    </source>
</evidence>
<feature type="region of interest" description="Disordered" evidence="1">
    <location>
        <begin position="1"/>
        <end position="38"/>
    </location>
</feature>